<evidence type="ECO:0000313" key="1">
    <source>
        <dbReference type="Proteomes" id="UP000887563"/>
    </source>
</evidence>
<dbReference type="Proteomes" id="UP000887563">
    <property type="component" value="Unplaced"/>
</dbReference>
<reference evidence="2" key="1">
    <citation type="submission" date="2022-11" db="UniProtKB">
        <authorList>
            <consortium name="WormBaseParasite"/>
        </authorList>
    </citation>
    <scope>IDENTIFICATION</scope>
</reference>
<keyword evidence="1" id="KW-1185">Reference proteome</keyword>
<protein>
    <submittedName>
        <fullName evidence="2">Candidate secreted effector</fullName>
    </submittedName>
</protein>
<name>A0A914MJJ6_MELIC</name>
<dbReference type="WBParaSite" id="Minc3s02015g27778">
    <property type="protein sequence ID" value="Minc3s02015g27778"/>
    <property type="gene ID" value="Minc3s02015g27778"/>
</dbReference>
<organism evidence="1 2">
    <name type="scientific">Meloidogyne incognita</name>
    <name type="common">Southern root-knot nematode worm</name>
    <name type="synonym">Oxyuris incognita</name>
    <dbReference type="NCBI Taxonomy" id="6306"/>
    <lineage>
        <taxon>Eukaryota</taxon>
        <taxon>Metazoa</taxon>
        <taxon>Ecdysozoa</taxon>
        <taxon>Nematoda</taxon>
        <taxon>Chromadorea</taxon>
        <taxon>Rhabditida</taxon>
        <taxon>Tylenchina</taxon>
        <taxon>Tylenchomorpha</taxon>
        <taxon>Tylenchoidea</taxon>
        <taxon>Meloidogynidae</taxon>
        <taxon>Meloidogyninae</taxon>
        <taxon>Meloidogyne</taxon>
        <taxon>Meloidogyne incognita group</taxon>
    </lineage>
</organism>
<sequence>MNEKNNSCQQELCQCNRLYSRRRVAATPNTAIICGWRRMQLQMQRVQSST</sequence>
<proteinExistence type="predicted"/>
<dbReference type="AlphaFoldDB" id="A0A914MJJ6"/>
<evidence type="ECO:0000313" key="2">
    <source>
        <dbReference type="WBParaSite" id="Minc3s02015g27778"/>
    </source>
</evidence>
<accession>A0A914MJJ6</accession>